<dbReference type="InterPro" id="IPR005471">
    <property type="entry name" value="Tscrpt_reg_IclR_N"/>
</dbReference>
<dbReference type="GO" id="GO:0003700">
    <property type="term" value="F:DNA-binding transcription factor activity"/>
    <property type="evidence" value="ECO:0007669"/>
    <property type="project" value="TreeGrafter"/>
</dbReference>
<reference evidence="7 8" key="1">
    <citation type="submission" date="2020-08" db="EMBL/GenBank/DDBJ databases">
        <title>The Agave Microbiome: Exploring the role of microbial communities in plant adaptations to desert environments.</title>
        <authorList>
            <person name="Partida-Martinez L.P."/>
        </authorList>
    </citation>
    <scope>NUCLEOTIDE SEQUENCE [LARGE SCALE GENOMIC DNA]</scope>
    <source>
        <strain evidence="7 8">AT3.2</strain>
    </source>
</reference>
<evidence type="ECO:0000313" key="8">
    <source>
        <dbReference type="Proteomes" id="UP000540787"/>
    </source>
</evidence>
<dbReference type="InterPro" id="IPR050707">
    <property type="entry name" value="HTH_MetabolicPath_Reg"/>
</dbReference>
<dbReference type="InterPro" id="IPR014757">
    <property type="entry name" value="Tscrpt_reg_IclR_C"/>
</dbReference>
<dbReference type="Gene3D" id="3.30.450.40">
    <property type="match status" value="1"/>
</dbReference>
<evidence type="ECO:0000259" key="5">
    <source>
        <dbReference type="PROSITE" id="PS51077"/>
    </source>
</evidence>
<proteinExistence type="predicted"/>
<dbReference type="InterPro" id="IPR029016">
    <property type="entry name" value="GAF-like_dom_sf"/>
</dbReference>
<feature type="compositionally biased region" description="Polar residues" evidence="4">
    <location>
        <begin position="16"/>
        <end position="27"/>
    </location>
</feature>
<evidence type="ECO:0000313" key="7">
    <source>
        <dbReference type="EMBL" id="MBB6133346.1"/>
    </source>
</evidence>
<dbReference type="PROSITE" id="PS51077">
    <property type="entry name" value="HTH_ICLR"/>
    <property type="match status" value="1"/>
</dbReference>
<dbReference type="RefSeq" id="WP_183552707.1">
    <property type="nucleotide sequence ID" value="NZ_JACHBX010000001.1"/>
</dbReference>
<gene>
    <name evidence="7" type="ORF">HD842_001457</name>
</gene>
<dbReference type="Gene3D" id="1.10.10.10">
    <property type="entry name" value="Winged helix-like DNA-binding domain superfamily/Winged helix DNA-binding domain"/>
    <property type="match status" value="1"/>
</dbReference>
<dbReference type="GO" id="GO:0003677">
    <property type="term" value="F:DNA binding"/>
    <property type="evidence" value="ECO:0007669"/>
    <property type="project" value="UniProtKB-KW"/>
</dbReference>
<dbReference type="InterPro" id="IPR036388">
    <property type="entry name" value="WH-like_DNA-bd_sf"/>
</dbReference>
<dbReference type="AlphaFoldDB" id="A0A7X0CD65"/>
<dbReference type="SUPFAM" id="SSF46785">
    <property type="entry name" value="Winged helix' DNA-binding domain"/>
    <property type="match status" value="1"/>
</dbReference>
<dbReference type="Pfam" id="PF09339">
    <property type="entry name" value="HTH_IclR"/>
    <property type="match status" value="1"/>
</dbReference>
<evidence type="ECO:0000259" key="6">
    <source>
        <dbReference type="PROSITE" id="PS51078"/>
    </source>
</evidence>
<sequence>MDSIQSLEDPLLAAPATSQALPQAQQDDPSDEDNGKDRQFVTALARGLEILRCFRPGEAYLTNSEMAKRTGMPKPTISRLTYTLTKLGYLTYSADQGRYQLGAPVLALGYTLLANLDVRKLARPAMQELAEYAQCSVAIGIRDRLHMVYVEACRGSAAVTLRRDAGSRIPLATTAMGKAYLCGLPQTDRDFLMDHIRLTADTNWPKIKTDIEQGFKDYQDRGFVLSSGLWDANISAVGVPLLDQDIARTMAFNCGGPAFLLPYEKLVEDLGPRLVQLVRNVEISMGRHIG</sequence>
<feature type="region of interest" description="Disordered" evidence="4">
    <location>
        <begin position="1"/>
        <end position="36"/>
    </location>
</feature>
<dbReference type="InterPro" id="IPR036390">
    <property type="entry name" value="WH_DNA-bd_sf"/>
</dbReference>
<dbReference type="Proteomes" id="UP000540787">
    <property type="component" value="Unassembled WGS sequence"/>
</dbReference>
<feature type="domain" description="IclR-ED" evidence="6">
    <location>
        <begin position="104"/>
        <end position="287"/>
    </location>
</feature>
<evidence type="ECO:0000256" key="4">
    <source>
        <dbReference type="SAM" id="MobiDB-lite"/>
    </source>
</evidence>
<evidence type="ECO:0000256" key="2">
    <source>
        <dbReference type="ARBA" id="ARBA00023125"/>
    </source>
</evidence>
<dbReference type="PANTHER" id="PTHR30136:SF33">
    <property type="entry name" value="TRANSCRIPTIONAL REGULATORY PROTEIN"/>
    <property type="match status" value="1"/>
</dbReference>
<dbReference type="PROSITE" id="PS51078">
    <property type="entry name" value="ICLR_ED"/>
    <property type="match status" value="1"/>
</dbReference>
<dbReference type="GO" id="GO:0045892">
    <property type="term" value="P:negative regulation of DNA-templated transcription"/>
    <property type="evidence" value="ECO:0007669"/>
    <property type="project" value="TreeGrafter"/>
</dbReference>
<organism evidence="7 8">
    <name type="scientific">Massilia aurea</name>
    <dbReference type="NCBI Taxonomy" id="373040"/>
    <lineage>
        <taxon>Bacteria</taxon>
        <taxon>Pseudomonadati</taxon>
        <taxon>Pseudomonadota</taxon>
        <taxon>Betaproteobacteria</taxon>
        <taxon>Burkholderiales</taxon>
        <taxon>Oxalobacteraceae</taxon>
        <taxon>Telluria group</taxon>
        <taxon>Massilia</taxon>
    </lineage>
</organism>
<dbReference type="EMBL" id="JACHBX010000001">
    <property type="protein sequence ID" value="MBB6133346.1"/>
    <property type="molecule type" value="Genomic_DNA"/>
</dbReference>
<dbReference type="SMART" id="SM00346">
    <property type="entry name" value="HTH_ICLR"/>
    <property type="match status" value="1"/>
</dbReference>
<name>A0A7X0CD65_9BURK</name>
<evidence type="ECO:0000256" key="1">
    <source>
        <dbReference type="ARBA" id="ARBA00023015"/>
    </source>
</evidence>
<dbReference type="SUPFAM" id="SSF55781">
    <property type="entry name" value="GAF domain-like"/>
    <property type="match status" value="1"/>
</dbReference>
<keyword evidence="1" id="KW-0805">Transcription regulation</keyword>
<accession>A0A7X0CD65</accession>
<keyword evidence="3" id="KW-0804">Transcription</keyword>
<evidence type="ECO:0000256" key="3">
    <source>
        <dbReference type="ARBA" id="ARBA00023163"/>
    </source>
</evidence>
<comment type="caution">
    <text evidence="7">The sequence shown here is derived from an EMBL/GenBank/DDBJ whole genome shotgun (WGS) entry which is preliminary data.</text>
</comment>
<protein>
    <submittedName>
        <fullName evidence="7">DNA-binding IclR family transcriptional regulator</fullName>
    </submittedName>
</protein>
<dbReference type="PANTHER" id="PTHR30136">
    <property type="entry name" value="HELIX-TURN-HELIX TRANSCRIPTIONAL REGULATOR, ICLR FAMILY"/>
    <property type="match status" value="1"/>
</dbReference>
<dbReference type="Pfam" id="PF01614">
    <property type="entry name" value="IclR_C"/>
    <property type="match status" value="1"/>
</dbReference>
<keyword evidence="2 7" id="KW-0238">DNA-binding</keyword>
<keyword evidence="8" id="KW-1185">Reference proteome</keyword>
<feature type="domain" description="HTH iclR-type" evidence="5">
    <location>
        <begin position="41"/>
        <end position="103"/>
    </location>
</feature>